<evidence type="ECO:0000256" key="3">
    <source>
        <dbReference type="ARBA" id="ARBA00022729"/>
    </source>
</evidence>
<dbReference type="InterPro" id="IPR050430">
    <property type="entry name" value="Peptidase_S1"/>
</dbReference>
<dbReference type="CDD" id="cd00190">
    <property type="entry name" value="Tryp_SPc"/>
    <property type="match status" value="1"/>
</dbReference>
<dbReference type="InterPro" id="IPR018114">
    <property type="entry name" value="TRYPSIN_HIS"/>
</dbReference>
<dbReference type="AlphaFoldDB" id="A0AA38MRD1"/>
<dbReference type="Pfam" id="PF00089">
    <property type="entry name" value="Trypsin"/>
    <property type="match status" value="1"/>
</dbReference>
<dbReference type="PANTHER" id="PTHR24276">
    <property type="entry name" value="POLYSERASE-RELATED"/>
    <property type="match status" value="1"/>
</dbReference>
<feature type="domain" description="Peptidase S1" evidence="10">
    <location>
        <begin position="27"/>
        <end position="238"/>
    </location>
</feature>
<dbReference type="PRINTS" id="PR00722">
    <property type="entry name" value="CHYMOTRYPSIN"/>
</dbReference>
<dbReference type="SMART" id="SM00020">
    <property type="entry name" value="Tryp_SPc"/>
    <property type="match status" value="1"/>
</dbReference>
<evidence type="ECO:0000256" key="9">
    <source>
        <dbReference type="SAM" id="SignalP"/>
    </source>
</evidence>
<evidence type="ECO:0000256" key="7">
    <source>
        <dbReference type="ARBA" id="ARBA00023157"/>
    </source>
</evidence>
<keyword evidence="3 9" id="KW-0732">Signal</keyword>
<dbReference type="PROSITE" id="PS00135">
    <property type="entry name" value="TRYPSIN_SER"/>
    <property type="match status" value="1"/>
</dbReference>
<proteinExistence type="inferred from homology"/>
<feature type="signal peptide" evidence="9">
    <location>
        <begin position="1"/>
        <end position="18"/>
    </location>
</feature>
<dbReference type="FunFam" id="2.40.10.10:FF:000077">
    <property type="entry name" value="Predicted protein"/>
    <property type="match status" value="1"/>
</dbReference>
<dbReference type="InterPro" id="IPR033116">
    <property type="entry name" value="TRYPSIN_SER"/>
</dbReference>
<protein>
    <recommendedName>
        <fullName evidence="10">Peptidase S1 domain-containing protein</fullName>
    </recommendedName>
</protein>
<keyword evidence="7" id="KW-1015">Disulfide bond</keyword>
<organism evidence="11 12">
    <name type="scientific">Zophobas morio</name>
    <dbReference type="NCBI Taxonomy" id="2755281"/>
    <lineage>
        <taxon>Eukaryota</taxon>
        <taxon>Metazoa</taxon>
        <taxon>Ecdysozoa</taxon>
        <taxon>Arthropoda</taxon>
        <taxon>Hexapoda</taxon>
        <taxon>Insecta</taxon>
        <taxon>Pterygota</taxon>
        <taxon>Neoptera</taxon>
        <taxon>Endopterygota</taxon>
        <taxon>Coleoptera</taxon>
        <taxon>Polyphaga</taxon>
        <taxon>Cucujiformia</taxon>
        <taxon>Tenebrionidae</taxon>
        <taxon>Zophobas</taxon>
    </lineage>
</organism>
<dbReference type="PROSITE" id="PS50240">
    <property type="entry name" value="TRYPSIN_DOM"/>
    <property type="match status" value="1"/>
</dbReference>
<keyword evidence="12" id="KW-1185">Reference proteome</keyword>
<accession>A0AA38MRD1</accession>
<gene>
    <name evidence="11" type="ORF">Zmor_000096</name>
</gene>
<dbReference type="GO" id="GO:0004252">
    <property type="term" value="F:serine-type endopeptidase activity"/>
    <property type="evidence" value="ECO:0007669"/>
    <property type="project" value="InterPro"/>
</dbReference>
<dbReference type="InterPro" id="IPR001254">
    <property type="entry name" value="Trypsin_dom"/>
</dbReference>
<name>A0AA38MRD1_9CUCU</name>
<evidence type="ECO:0000313" key="11">
    <source>
        <dbReference type="EMBL" id="KAJ3664538.1"/>
    </source>
</evidence>
<keyword evidence="4 8" id="KW-0378">Hydrolase</keyword>
<dbReference type="InterPro" id="IPR001314">
    <property type="entry name" value="Peptidase_S1A"/>
</dbReference>
<dbReference type="SUPFAM" id="SSF50494">
    <property type="entry name" value="Trypsin-like serine proteases"/>
    <property type="match status" value="1"/>
</dbReference>
<evidence type="ECO:0000256" key="4">
    <source>
        <dbReference type="ARBA" id="ARBA00022801"/>
    </source>
</evidence>
<dbReference type="InterPro" id="IPR043504">
    <property type="entry name" value="Peptidase_S1_PA_chymotrypsin"/>
</dbReference>
<keyword evidence="2 8" id="KW-0645">Protease</keyword>
<feature type="chain" id="PRO_5041323147" description="Peptidase S1 domain-containing protein" evidence="9">
    <location>
        <begin position="19"/>
        <end position="239"/>
    </location>
</feature>
<keyword evidence="6" id="KW-0865">Zymogen</keyword>
<dbReference type="GO" id="GO:0006508">
    <property type="term" value="P:proteolysis"/>
    <property type="evidence" value="ECO:0007669"/>
    <property type="project" value="UniProtKB-KW"/>
</dbReference>
<evidence type="ECO:0000256" key="5">
    <source>
        <dbReference type="ARBA" id="ARBA00022825"/>
    </source>
</evidence>
<sequence>MGGVCFWVFGALLAGVQAGKRALNVRLVGGRPTTIQEHPFQVSVIYIDTHRCGGSILKSNYVLTAAHCTNKIAAQHLFVRAGSTLVDKGGQLRQVEKYYQHENFDPDTYDYDISILKLKKKLESEDDIPGGIVGTVTGWGRLSFYGIRPLVLNEVDLPTLTPRDCRREYNDTVTKRMFCAGYLKGGKDACQGDSGGPFVSDGVLIGVTSWGDGCGAPNNPGVYVKVPYFRKYIDNITNS</sequence>
<evidence type="ECO:0000256" key="6">
    <source>
        <dbReference type="ARBA" id="ARBA00023145"/>
    </source>
</evidence>
<keyword evidence="5 8" id="KW-0720">Serine protease</keyword>
<dbReference type="PROSITE" id="PS00134">
    <property type="entry name" value="TRYPSIN_HIS"/>
    <property type="match status" value="1"/>
</dbReference>
<evidence type="ECO:0000259" key="10">
    <source>
        <dbReference type="PROSITE" id="PS50240"/>
    </source>
</evidence>
<dbReference type="Gene3D" id="2.40.10.10">
    <property type="entry name" value="Trypsin-like serine proteases"/>
    <property type="match status" value="1"/>
</dbReference>
<comment type="similarity">
    <text evidence="1">Belongs to the peptidase S1 family.</text>
</comment>
<evidence type="ECO:0000256" key="1">
    <source>
        <dbReference type="ARBA" id="ARBA00007664"/>
    </source>
</evidence>
<reference evidence="11" key="1">
    <citation type="journal article" date="2023" name="G3 (Bethesda)">
        <title>Whole genome assemblies of Zophobas morio and Tenebrio molitor.</title>
        <authorList>
            <person name="Kaur S."/>
            <person name="Stinson S.A."/>
            <person name="diCenzo G.C."/>
        </authorList>
    </citation>
    <scope>NUCLEOTIDE SEQUENCE</scope>
    <source>
        <strain evidence="11">QUZm001</strain>
    </source>
</reference>
<dbReference type="EMBL" id="JALNTZ010000001">
    <property type="protein sequence ID" value="KAJ3664538.1"/>
    <property type="molecule type" value="Genomic_DNA"/>
</dbReference>
<evidence type="ECO:0000313" key="12">
    <source>
        <dbReference type="Proteomes" id="UP001168821"/>
    </source>
</evidence>
<dbReference type="InterPro" id="IPR009003">
    <property type="entry name" value="Peptidase_S1_PA"/>
</dbReference>
<dbReference type="Proteomes" id="UP001168821">
    <property type="component" value="Unassembled WGS sequence"/>
</dbReference>
<comment type="caution">
    <text evidence="11">The sequence shown here is derived from an EMBL/GenBank/DDBJ whole genome shotgun (WGS) entry which is preliminary data.</text>
</comment>
<evidence type="ECO:0000256" key="2">
    <source>
        <dbReference type="ARBA" id="ARBA00022670"/>
    </source>
</evidence>
<dbReference type="PANTHER" id="PTHR24276:SF91">
    <property type="entry name" value="AT26814P-RELATED"/>
    <property type="match status" value="1"/>
</dbReference>
<evidence type="ECO:0000256" key="8">
    <source>
        <dbReference type="RuleBase" id="RU363034"/>
    </source>
</evidence>